<protein>
    <submittedName>
        <fullName evidence="1">Uncharacterized protein</fullName>
    </submittedName>
</protein>
<reference evidence="1 2" key="1">
    <citation type="submission" date="2017-05" db="EMBL/GenBank/DDBJ databases">
        <title>Functional genome analysis of Paenibacillus pasadenensis strain R16: insights on endophytic life style and antifungal activity.</title>
        <authorList>
            <person name="Passera A."/>
            <person name="Marcolungo L."/>
            <person name="Casati P."/>
            <person name="Brasca M."/>
            <person name="Quaglino F."/>
            <person name="Delledonne M."/>
        </authorList>
    </citation>
    <scope>NUCLEOTIDE SEQUENCE [LARGE SCALE GENOMIC DNA]</scope>
    <source>
        <strain evidence="1 2">R16</strain>
    </source>
</reference>
<dbReference type="OrthoDB" id="1797229at2"/>
<dbReference type="AlphaFoldDB" id="A0A2N5NBK6"/>
<name>A0A2N5NBK6_9BACL</name>
<dbReference type="Proteomes" id="UP000234789">
    <property type="component" value="Unassembled WGS sequence"/>
</dbReference>
<evidence type="ECO:0000313" key="2">
    <source>
        <dbReference type="Proteomes" id="UP000234789"/>
    </source>
</evidence>
<sequence length="203" mass="23209">MKRMPFKRPTEDYNRRLLELDERLCGLIGERKRIAGTEPGFPPAADLSAWAKASDLQEDYVNALFSFLMTDDEDYRPAIEPEGYRRMLVMSQSVVAGDTVFTLSAIRQYDNASVITLLGDDEPVPCELPWGERDRWFRCELHVEGPHRVRFDGGGGSNHSLMWRYVVTPALPDEAPGQRLVFRPYRFKRGEGPAKGEEIAFIR</sequence>
<evidence type="ECO:0000313" key="1">
    <source>
        <dbReference type="EMBL" id="PLT47704.1"/>
    </source>
</evidence>
<gene>
    <name evidence="1" type="ORF">B8V81_1928</name>
</gene>
<keyword evidence="2" id="KW-1185">Reference proteome</keyword>
<dbReference type="RefSeq" id="WP_127464576.1">
    <property type="nucleotide sequence ID" value="NZ_BIMM01000088.1"/>
</dbReference>
<organism evidence="1 2">
    <name type="scientific">Paenibacillus pasadenensis</name>
    <dbReference type="NCBI Taxonomy" id="217090"/>
    <lineage>
        <taxon>Bacteria</taxon>
        <taxon>Bacillati</taxon>
        <taxon>Bacillota</taxon>
        <taxon>Bacilli</taxon>
        <taxon>Bacillales</taxon>
        <taxon>Paenibacillaceae</taxon>
        <taxon>Paenibacillus</taxon>
    </lineage>
</organism>
<comment type="caution">
    <text evidence="1">The sequence shown here is derived from an EMBL/GenBank/DDBJ whole genome shotgun (WGS) entry which is preliminary data.</text>
</comment>
<proteinExistence type="predicted"/>
<dbReference type="EMBL" id="NFEZ01000003">
    <property type="protein sequence ID" value="PLT47704.1"/>
    <property type="molecule type" value="Genomic_DNA"/>
</dbReference>
<accession>A0A2N5NBK6</accession>